<evidence type="ECO:0000256" key="5">
    <source>
        <dbReference type="ARBA" id="ARBA00023015"/>
    </source>
</evidence>
<evidence type="ECO:0000256" key="8">
    <source>
        <dbReference type="ARBA" id="ARBA00023242"/>
    </source>
</evidence>
<dbReference type="EMBL" id="JABSTU010000009">
    <property type="protein sequence ID" value="KAH8020406.1"/>
    <property type="molecule type" value="Genomic_DNA"/>
</dbReference>
<dbReference type="Pfam" id="PF00320">
    <property type="entry name" value="GATA"/>
    <property type="match status" value="2"/>
</dbReference>
<evidence type="ECO:0000256" key="10">
    <source>
        <dbReference type="SAM" id="MobiDB-lite"/>
    </source>
</evidence>
<dbReference type="PRINTS" id="PR00619">
    <property type="entry name" value="GATAZNFINGER"/>
</dbReference>
<keyword evidence="2" id="KW-0479">Metal-binding</keyword>
<protein>
    <recommendedName>
        <fullName evidence="11">GATA-type domain-containing protein</fullName>
    </recommendedName>
</protein>
<feature type="region of interest" description="Disordered" evidence="10">
    <location>
        <begin position="1"/>
        <end position="94"/>
    </location>
</feature>
<dbReference type="CDD" id="cd00202">
    <property type="entry name" value="ZnF_GATA"/>
    <property type="match status" value="2"/>
</dbReference>
<feature type="compositionally biased region" description="Low complexity" evidence="10">
    <location>
        <begin position="304"/>
        <end position="326"/>
    </location>
</feature>
<evidence type="ECO:0000256" key="4">
    <source>
        <dbReference type="ARBA" id="ARBA00022833"/>
    </source>
</evidence>
<dbReference type="GO" id="GO:0008270">
    <property type="term" value="F:zinc ion binding"/>
    <property type="evidence" value="ECO:0007669"/>
    <property type="project" value="UniProtKB-KW"/>
</dbReference>
<feature type="region of interest" description="Disordered" evidence="10">
    <location>
        <begin position="626"/>
        <end position="667"/>
    </location>
</feature>
<keyword evidence="7" id="KW-0804">Transcription</keyword>
<feature type="compositionally biased region" description="Polar residues" evidence="10">
    <location>
        <begin position="1"/>
        <end position="12"/>
    </location>
</feature>
<name>A0A9J6DEP7_RHIMP</name>
<feature type="compositionally biased region" description="Low complexity" evidence="10">
    <location>
        <begin position="628"/>
        <end position="652"/>
    </location>
</feature>
<comment type="caution">
    <text evidence="12">The sequence shown here is derived from an EMBL/GenBank/DDBJ whole genome shotgun (WGS) entry which is preliminary data.</text>
</comment>
<dbReference type="InterPro" id="IPR013088">
    <property type="entry name" value="Znf_NHR/GATA"/>
</dbReference>
<dbReference type="GO" id="GO:0045165">
    <property type="term" value="P:cell fate commitment"/>
    <property type="evidence" value="ECO:0007669"/>
    <property type="project" value="TreeGrafter"/>
</dbReference>
<comment type="subcellular location">
    <subcellularLocation>
        <location evidence="1">Nucleus</location>
    </subcellularLocation>
</comment>
<dbReference type="InterPro" id="IPR039355">
    <property type="entry name" value="Transcription_factor_GATA"/>
</dbReference>
<dbReference type="GO" id="GO:0000122">
    <property type="term" value="P:negative regulation of transcription by RNA polymerase II"/>
    <property type="evidence" value="ECO:0007669"/>
    <property type="project" value="TreeGrafter"/>
</dbReference>
<evidence type="ECO:0000256" key="6">
    <source>
        <dbReference type="ARBA" id="ARBA00023125"/>
    </source>
</evidence>
<keyword evidence="6" id="KW-0238">DNA-binding</keyword>
<feature type="compositionally biased region" description="Polar residues" evidence="10">
    <location>
        <begin position="37"/>
        <end position="54"/>
    </location>
</feature>
<feature type="region of interest" description="Disordered" evidence="10">
    <location>
        <begin position="291"/>
        <end position="346"/>
    </location>
</feature>
<dbReference type="GO" id="GO:0005634">
    <property type="term" value="C:nucleus"/>
    <property type="evidence" value="ECO:0007669"/>
    <property type="project" value="UniProtKB-SubCell"/>
</dbReference>
<feature type="domain" description="GATA-type" evidence="11">
    <location>
        <begin position="520"/>
        <end position="573"/>
    </location>
</feature>
<sequence>MADLSNNQQQREASPAGVQTWLKQERQEEESMEASPVNANQQRETPSHTPNDCSPGSPPQPQQLRQSEGEYSPVLATSRDADRGSGGSSPQVPVIKREIMDDDQQQQEPHSAGMAASRAMSEQFYNKYSGFDEGGFYSPNACLAGLHSVDGSVSTVLRYQPASSSATVQPPLSLYSPPASMASSSVNGTRDGTLPEEQNATYSHLTPASTDPLGYAPGSPFALPTTSASSVPVDHKNYHPYSPPDSNSSPSPVLMPAPNTMWGSQPQASHHDEYVSSSKLANTVLGMPASRIQHSSHHHHRHQQLQQQQQQQQHQLQHQQQLHQSLITPPRTPQNGTGQHMGSAYPPFLQGIEHHLAPHSSMGWNQGGDAAHGVMTAGFASYATPMNDKRLPPNFGEYREYTFFSLLNVLPSNSLGAFASAQTRIRSLREGTPTAAPDGRHRIYSSWKSRLAASMFHLKHRFVQRGATDMEMYVGEGRECVNCGAISTPLWRRDGTGHYLCNACGLYNKMNGANRPSAARRAGLVCSNCGTSMTSLWRRNNSGEPVCNACGLYFRLHGINRPQNMKKDSIQTRKRKPKNAAAGSAAAAGVGGPVVKVETAAAAAVAAAFAVQGGVLLSTGSADQASTLQQPQQAHQEQGGAHHQQQQAQLLGSSRVPETATGDMNSLAGKNSALPHINLTLPFFSQAGLTSVATTSHTTNAGLATVARVPGVMTLSSLMAYSAAGGVLRPQTNGHYAPTTLGTLDPVAEAQSAEQRASNLMSLTS</sequence>
<dbReference type="SMART" id="SM00401">
    <property type="entry name" value="ZnF_GATA"/>
    <property type="match status" value="2"/>
</dbReference>
<feature type="domain" description="GATA-type" evidence="11">
    <location>
        <begin position="474"/>
        <end position="528"/>
    </location>
</feature>
<evidence type="ECO:0000256" key="1">
    <source>
        <dbReference type="ARBA" id="ARBA00004123"/>
    </source>
</evidence>
<evidence type="ECO:0000256" key="3">
    <source>
        <dbReference type="ARBA" id="ARBA00022771"/>
    </source>
</evidence>
<dbReference type="GO" id="GO:0000978">
    <property type="term" value="F:RNA polymerase II cis-regulatory region sequence-specific DNA binding"/>
    <property type="evidence" value="ECO:0007669"/>
    <property type="project" value="TreeGrafter"/>
</dbReference>
<evidence type="ECO:0000256" key="2">
    <source>
        <dbReference type="ARBA" id="ARBA00022723"/>
    </source>
</evidence>
<dbReference type="PANTHER" id="PTHR10071:SF281">
    <property type="entry name" value="BOX A-BINDING FACTOR-RELATED"/>
    <property type="match status" value="1"/>
</dbReference>
<dbReference type="FunFam" id="3.30.50.10:FF:000032">
    <property type="entry name" value="Transcription factor GATA-3"/>
    <property type="match status" value="1"/>
</dbReference>
<keyword evidence="3 9" id="KW-0863">Zinc-finger</keyword>
<proteinExistence type="predicted"/>
<dbReference type="Proteomes" id="UP000821866">
    <property type="component" value="Chromosome 7"/>
</dbReference>
<feature type="region of interest" description="Disordered" evidence="10">
    <location>
        <begin position="234"/>
        <end position="275"/>
    </location>
</feature>
<dbReference type="GO" id="GO:0000981">
    <property type="term" value="F:DNA-binding transcription factor activity, RNA polymerase II-specific"/>
    <property type="evidence" value="ECO:0007669"/>
    <property type="project" value="TreeGrafter"/>
</dbReference>
<evidence type="ECO:0000256" key="7">
    <source>
        <dbReference type="ARBA" id="ARBA00023163"/>
    </source>
</evidence>
<keyword evidence="5" id="KW-0805">Transcription regulation</keyword>
<dbReference type="PANTHER" id="PTHR10071">
    <property type="entry name" value="TRANSCRIPTION FACTOR GATA FAMILY MEMBER"/>
    <property type="match status" value="1"/>
</dbReference>
<keyword evidence="13" id="KW-1185">Reference proteome</keyword>
<reference evidence="12" key="2">
    <citation type="submission" date="2021-09" db="EMBL/GenBank/DDBJ databases">
        <authorList>
            <person name="Jia N."/>
            <person name="Wang J."/>
            <person name="Shi W."/>
            <person name="Du L."/>
            <person name="Sun Y."/>
            <person name="Zhan W."/>
            <person name="Jiang J."/>
            <person name="Wang Q."/>
            <person name="Zhang B."/>
            <person name="Ji P."/>
            <person name="Sakyi L.B."/>
            <person name="Cui X."/>
            <person name="Yuan T."/>
            <person name="Jiang B."/>
            <person name="Yang W."/>
            <person name="Lam T.T.-Y."/>
            <person name="Chang Q."/>
            <person name="Ding S."/>
            <person name="Wang X."/>
            <person name="Zhu J."/>
            <person name="Ruan X."/>
            <person name="Zhao L."/>
            <person name="Wei J."/>
            <person name="Que T."/>
            <person name="Du C."/>
            <person name="Cheng J."/>
            <person name="Dai P."/>
            <person name="Han X."/>
            <person name="Huang E."/>
            <person name="Gao Y."/>
            <person name="Liu J."/>
            <person name="Shao H."/>
            <person name="Ye R."/>
            <person name="Li L."/>
            <person name="Wei W."/>
            <person name="Wang X."/>
            <person name="Wang C."/>
            <person name="Huo Q."/>
            <person name="Li W."/>
            <person name="Guo W."/>
            <person name="Chen H."/>
            <person name="Chen S."/>
            <person name="Zhou L."/>
            <person name="Zhou L."/>
            <person name="Ni X."/>
            <person name="Tian J."/>
            <person name="Zhou Y."/>
            <person name="Sheng Y."/>
            <person name="Liu T."/>
            <person name="Pan Y."/>
            <person name="Xia L."/>
            <person name="Li J."/>
            <person name="Zhao F."/>
            <person name="Cao W."/>
        </authorList>
    </citation>
    <scope>NUCLEOTIDE SEQUENCE</scope>
    <source>
        <strain evidence="12">Rmic-2018</strain>
        <tissue evidence="12">Larvae</tissue>
    </source>
</reference>
<dbReference type="VEuPathDB" id="VectorBase:LOC119174334"/>
<organism evidence="12 13">
    <name type="scientific">Rhipicephalus microplus</name>
    <name type="common">Cattle tick</name>
    <name type="synonym">Boophilus microplus</name>
    <dbReference type="NCBI Taxonomy" id="6941"/>
    <lineage>
        <taxon>Eukaryota</taxon>
        <taxon>Metazoa</taxon>
        <taxon>Ecdysozoa</taxon>
        <taxon>Arthropoda</taxon>
        <taxon>Chelicerata</taxon>
        <taxon>Arachnida</taxon>
        <taxon>Acari</taxon>
        <taxon>Parasitiformes</taxon>
        <taxon>Ixodida</taxon>
        <taxon>Ixodoidea</taxon>
        <taxon>Ixodidae</taxon>
        <taxon>Rhipicephalinae</taxon>
        <taxon>Rhipicephalus</taxon>
        <taxon>Boophilus</taxon>
    </lineage>
</organism>
<accession>A0A9J6DEP7</accession>
<feature type="region of interest" description="Disordered" evidence="10">
    <location>
        <begin position="564"/>
        <end position="585"/>
    </location>
</feature>
<feature type="compositionally biased region" description="Basic residues" evidence="10">
    <location>
        <begin position="294"/>
        <end position="303"/>
    </location>
</feature>
<dbReference type="Gene3D" id="3.30.50.10">
    <property type="entry name" value="Erythroid Transcription Factor GATA-1, subunit A"/>
    <property type="match status" value="2"/>
</dbReference>
<keyword evidence="4" id="KW-0862">Zinc</keyword>
<evidence type="ECO:0000313" key="12">
    <source>
        <dbReference type="EMBL" id="KAH8020406.1"/>
    </source>
</evidence>
<dbReference type="PROSITE" id="PS00344">
    <property type="entry name" value="GATA_ZN_FINGER_1"/>
    <property type="match status" value="2"/>
</dbReference>
<dbReference type="GO" id="GO:0045944">
    <property type="term" value="P:positive regulation of transcription by RNA polymerase II"/>
    <property type="evidence" value="ECO:0007669"/>
    <property type="project" value="TreeGrafter"/>
</dbReference>
<evidence type="ECO:0000313" key="13">
    <source>
        <dbReference type="Proteomes" id="UP000821866"/>
    </source>
</evidence>
<evidence type="ECO:0000259" key="11">
    <source>
        <dbReference type="PROSITE" id="PS50114"/>
    </source>
</evidence>
<evidence type="ECO:0000256" key="9">
    <source>
        <dbReference type="PROSITE-ProRule" id="PRU00094"/>
    </source>
</evidence>
<dbReference type="SUPFAM" id="SSF57716">
    <property type="entry name" value="Glucocorticoid receptor-like (DNA-binding domain)"/>
    <property type="match status" value="2"/>
</dbReference>
<gene>
    <name evidence="12" type="ORF">HPB51_001704</name>
</gene>
<dbReference type="AlphaFoldDB" id="A0A9J6DEP7"/>
<dbReference type="InterPro" id="IPR000679">
    <property type="entry name" value="Znf_GATA"/>
</dbReference>
<reference evidence="12" key="1">
    <citation type="journal article" date="2020" name="Cell">
        <title>Large-Scale Comparative Analyses of Tick Genomes Elucidate Their Genetic Diversity and Vector Capacities.</title>
        <authorList>
            <consortium name="Tick Genome and Microbiome Consortium (TIGMIC)"/>
            <person name="Jia N."/>
            <person name="Wang J."/>
            <person name="Shi W."/>
            <person name="Du L."/>
            <person name="Sun Y."/>
            <person name="Zhan W."/>
            <person name="Jiang J.F."/>
            <person name="Wang Q."/>
            <person name="Zhang B."/>
            <person name="Ji P."/>
            <person name="Bell-Sakyi L."/>
            <person name="Cui X.M."/>
            <person name="Yuan T.T."/>
            <person name="Jiang B.G."/>
            <person name="Yang W.F."/>
            <person name="Lam T.T."/>
            <person name="Chang Q.C."/>
            <person name="Ding S.J."/>
            <person name="Wang X.J."/>
            <person name="Zhu J.G."/>
            <person name="Ruan X.D."/>
            <person name="Zhao L."/>
            <person name="Wei J.T."/>
            <person name="Ye R.Z."/>
            <person name="Que T.C."/>
            <person name="Du C.H."/>
            <person name="Zhou Y.H."/>
            <person name="Cheng J.X."/>
            <person name="Dai P.F."/>
            <person name="Guo W.B."/>
            <person name="Han X.H."/>
            <person name="Huang E.J."/>
            <person name="Li L.F."/>
            <person name="Wei W."/>
            <person name="Gao Y.C."/>
            <person name="Liu J.Z."/>
            <person name="Shao H.Z."/>
            <person name="Wang X."/>
            <person name="Wang C.C."/>
            <person name="Yang T.C."/>
            <person name="Huo Q.B."/>
            <person name="Li W."/>
            <person name="Chen H.Y."/>
            <person name="Chen S.E."/>
            <person name="Zhou L.G."/>
            <person name="Ni X.B."/>
            <person name="Tian J.H."/>
            <person name="Sheng Y."/>
            <person name="Liu T."/>
            <person name="Pan Y.S."/>
            <person name="Xia L.Y."/>
            <person name="Li J."/>
            <person name="Zhao F."/>
            <person name="Cao W.C."/>
        </authorList>
    </citation>
    <scope>NUCLEOTIDE SEQUENCE</scope>
    <source>
        <strain evidence="12">Rmic-2018</strain>
    </source>
</reference>
<keyword evidence="8" id="KW-0539">Nucleus</keyword>
<dbReference type="PROSITE" id="PS50114">
    <property type="entry name" value="GATA_ZN_FINGER_2"/>
    <property type="match status" value="2"/>
</dbReference>